<evidence type="ECO:0000259" key="2">
    <source>
        <dbReference type="Pfam" id="PF00296"/>
    </source>
</evidence>
<protein>
    <submittedName>
        <fullName evidence="3">LLM class F420-dependent oxidoreductase</fullName>
    </submittedName>
</protein>
<dbReference type="RefSeq" id="WP_141005697.1">
    <property type="nucleotide sequence ID" value="NZ_BAAAOR010000016.1"/>
</dbReference>
<name>A0ABN2AGZ1_9ACTN</name>
<evidence type="ECO:0000313" key="4">
    <source>
        <dbReference type="Proteomes" id="UP001500842"/>
    </source>
</evidence>
<dbReference type="PANTHER" id="PTHR43244:SF1">
    <property type="entry name" value="5,10-METHYLENETETRAHYDROMETHANOPTERIN REDUCTASE"/>
    <property type="match status" value="1"/>
</dbReference>
<dbReference type="PANTHER" id="PTHR43244">
    <property type="match status" value="1"/>
</dbReference>
<dbReference type="InterPro" id="IPR011251">
    <property type="entry name" value="Luciferase-like_dom"/>
</dbReference>
<reference evidence="3 4" key="1">
    <citation type="journal article" date="2019" name="Int. J. Syst. Evol. Microbiol.">
        <title>The Global Catalogue of Microorganisms (GCM) 10K type strain sequencing project: providing services to taxonomists for standard genome sequencing and annotation.</title>
        <authorList>
            <consortium name="The Broad Institute Genomics Platform"/>
            <consortium name="The Broad Institute Genome Sequencing Center for Infectious Disease"/>
            <person name="Wu L."/>
            <person name="Ma J."/>
        </authorList>
    </citation>
    <scope>NUCLEOTIDE SEQUENCE [LARGE SCALE GENOMIC DNA]</scope>
    <source>
        <strain evidence="3 4">JCM 14942</strain>
    </source>
</reference>
<dbReference type="SUPFAM" id="SSF51679">
    <property type="entry name" value="Bacterial luciferase-like"/>
    <property type="match status" value="1"/>
</dbReference>
<proteinExistence type="predicted"/>
<dbReference type="InterPro" id="IPR036661">
    <property type="entry name" value="Luciferase-like_sf"/>
</dbReference>
<keyword evidence="4" id="KW-1185">Reference proteome</keyword>
<dbReference type="Pfam" id="PF00296">
    <property type="entry name" value="Bac_luciferase"/>
    <property type="match status" value="1"/>
</dbReference>
<dbReference type="NCBIfam" id="TIGR03620">
    <property type="entry name" value="F420_MSMEG_4141"/>
    <property type="match status" value="1"/>
</dbReference>
<dbReference type="InterPro" id="IPR050564">
    <property type="entry name" value="F420-G6PD/mer"/>
</dbReference>
<dbReference type="InterPro" id="IPR019922">
    <property type="entry name" value="Lucif-like_OxRdatse_MSMEG_4141"/>
</dbReference>
<evidence type="ECO:0000313" key="3">
    <source>
        <dbReference type="EMBL" id="GAA1518413.1"/>
    </source>
</evidence>
<gene>
    <name evidence="3" type="ORF">GCM10009788_23090</name>
</gene>
<accession>A0ABN2AGZ1</accession>
<dbReference type="EMBL" id="BAAAOR010000016">
    <property type="protein sequence ID" value="GAA1518413.1"/>
    <property type="molecule type" value="Genomic_DNA"/>
</dbReference>
<dbReference type="Gene3D" id="3.20.20.30">
    <property type="entry name" value="Luciferase-like domain"/>
    <property type="match status" value="1"/>
</dbReference>
<organism evidence="3 4">
    <name type="scientific">Nocardioides humi</name>
    <dbReference type="NCBI Taxonomy" id="449461"/>
    <lineage>
        <taxon>Bacteria</taxon>
        <taxon>Bacillati</taxon>
        <taxon>Actinomycetota</taxon>
        <taxon>Actinomycetes</taxon>
        <taxon>Propionibacteriales</taxon>
        <taxon>Nocardioidaceae</taxon>
        <taxon>Nocardioides</taxon>
    </lineage>
</organism>
<evidence type="ECO:0000256" key="1">
    <source>
        <dbReference type="ARBA" id="ARBA00023002"/>
    </source>
</evidence>
<dbReference type="Proteomes" id="UP001500842">
    <property type="component" value="Unassembled WGS sequence"/>
</dbReference>
<comment type="caution">
    <text evidence="3">The sequence shown here is derived from an EMBL/GenBank/DDBJ whole genome shotgun (WGS) entry which is preliminary data.</text>
</comment>
<feature type="domain" description="Luciferase-like" evidence="2">
    <location>
        <begin position="20"/>
        <end position="264"/>
    </location>
</feature>
<keyword evidence="1" id="KW-0560">Oxidoreductase</keyword>
<sequence>MSGFAPGARSVGVWAGHFRLDPAPVADAAAELEQLGYAALWYPGGLRRVFEPAEVLLNATRSLTVATGIASIWVSTAAQAAAAWSGLEERHPGRFVLGLGVSHGPAVERYALGHYDRPLQRMRGYLDELDAAGAPPAGARVLGALGPRMLQLAEERTLGSHPYLVTPDQTGVLRWQLGPDARLLPEQGVVLETDPARARELARAALAPYLALPNYVNSWLRAGFTDADVSDDGSDRLVDALVAWGEPEQIAARVRAHHDAGADHVCVQVLGADPQVPPLAQWRRVAAALEL</sequence>